<protein>
    <recommendedName>
        <fullName evidence="5">Tetratricopeptide repeat protein</fullName>
    </recommendedName>
</protein>
<dbReference type="AlphaFoldDB" id="A0A517SGP1"/>
<dbReference type="InterPro" id="IPR011990">
    <property type="entry name" value="TPR-like_helical_dom_sf"/>
</dbReference>
<keyword evidence="2" id="KW-1133">Transmembrane helix</keyword>
<dbReference type="RefSeq" id="WP_145031052.1">
    <property type="nucleotide sequence ID" value="NZ_CP036271.1"/>
</dbReference>
<keyword evidence="2" id="KW-0812">Transmembrane</keyword>
<dbReference type="Gene3D" id="1.25.40.10">
    <property type="entry name" value="Tetratricopeptide repeat domain"/>
    <property type="match status" value="1"/>
</dbReference>
<evidence type="ECO:0008006" key="5">
    <source>
        <dbReference type="Google" id="ProtNLM"/>
    </source>
</evidence>
<keyword evidence="2" id="KW-0472">Membrane</keyword>
<sequence>MLIPPLQNVQTPQRYSLVPRPTPPAPPLVDLLGRRKGLVPFLLGLVGLKSTARLLVTHEEVNCETTTFTGSSVELIPIARVADIHVAEYRPLPKAVLGAFFLFFGASNYFAADLAPLQIIGLLICVLGVALIVTYFLKRRLLIAIFSQSGLPIAVVLESGRIKNRLFGFADLVNIQRTIRMLAEAGGSGVPAPISHENSTPGFAADDVGEDDDAVEEEPDVGWQPPVAEAAPRTSPVEAEQTARRLLDDARRRAKAGDRDGAVKVLRELVEAYPDTTPAEQARNNLAKIGIRM</sequence>
<feature type="transmembrane region" description="Helical" evidence="2">
    <location>
        <begin position="117"/>
        <end position="137"/>
    </location>
</feature>
<dbReference type="KEGG" id="ccos:Pan44_33230"/>
<dbReference type="InParanoid" id="A0A517SGP1"/>
<name>A0A517SGP1_9PLAN</name>
<evidence type="ECO:0000313" key="3">
    <source>
        <dbReference type="EMBL" id="QDT55280.1"/>
    </source>
</evidence>
<gene>
    <name evidence="3" type="ORF">Pan44_33230</name>
</gene>
<evidence type="ECO:0000256" key="1">
    <source>
        <dbReference type="SAM" id="MobiDB-lite"/>
    </source>
</evidence>
<organism evidence="3 4">
    <name type="scientific">Caulifigura coniformis</name>
    <dbReference type="NCBI Taxonomy" id="2527983"/>
    <lineage>
        <taxon>Bacteria</taxon>
        <taxon>Pseudomonadati</taxon>
        <taxon>Planctomycetota</taxon>
        <taxon>Planctomycetia</taxon>
        <taxon>Planctomycetales</taxon>
        <taxon>Planctomycetaceae</taxon>
        <taxon>Caulifigura</taxon>
    </lineage>
</organism>
<proteinExistence type="predicted"/>
<dbReference type="Proteomes" id="UP000315700">
    <property type="component" value="Chromosome"/>
</dbReference>
<evidence type="ECO:0000313" key="4">
    <source>
        <dbReference type="Proteomes" id="UP000315700"/>
    </source>
</evidence>
<dbReference type="EMBL" id="CP036271">
    <property type="protein sequence ID" value="QDT55280.1"/>
    <property type="molecule type" value="Genomic_DNA"/>
</dbReference>
<keyword evidence="4" id="KW-1185">Reference proteome</keyword>
<evidence type="ECO:0000256" key="2">
    <source>
        <dbReference type="SAM" id="Phobius"/>
    </source>
</evidence>
<reference evidence="3 4" key="1">
    <citation type="submission" date="2019-02" db="EMBL/GenBank/DDBJ databases">
        <title>Deep-cultivation of Planctomycetes and their phenomic and genomic characterization uncovers novel biology.</title>
        <authorList>
            <person name="Wiegand S."/>
            <person name="Jogler M."/>
            <person name="Boedeker C."/>
            <person name="Pinto D."/>
            <person name="Vollmers J."/>
            <person name="Rivas-Marin E."/>
            <person name="Kohn T."/>
            <person name="Peeters S.H."/>
            <person name="Heuer A."/>
            <person name="Rast P."/>
            <person name="Oberbeckmann S."/>
            <person name="Bunk B."/>
            <person name="Jeske O."/>
            <person name="Meyerdierks A."/>
            <person name="Storesund J.E."/>
            <person name="Kallscheuer N."/>
            <person name="Luecker S."/>
            <person name="Lage O.M."/>
            <person name="Pohl T."/>
            <person name="Merkel B.J."/>
            <person name="Hornburger P."/>
            <person name="Mueller R.-W."/>
            <person name="Bruemmer F."/>
            <person name="Labrenz M."/>
            <person name="Spormann A.M."/>
            <person name="Op den Camp H."/>
            <person name="Overmann J."/>
            <person name="Amann R."/>
            <person name="Jetten M.S.M."/>
            <person name="Mascher T."/>
            <person name="Medema M.H."/>
            <person name="Devos D.P."/>
            <person name="Kaster A.-K."/>
            <person name="Ovreas L."/>
            <person name="Rohde M."/>
            <person name="Galperin M.Y."/>
            <person name="Jogler C."/>
        </authorList>
    </citation>
    <scope>NUCLEOTIDE SEQUENCE [LARGE SCALE GENOMIC DNA]</scope>
    <source>
        <strain evidence="3 4">Pan44</strain>
    </source>
</reference>
<feature type="compositionally biased region" description="Acidic residues" evidence="1">
    <location>
        <begin position="207"/>
        <end position="220"/>
    </location>
</feature>
<feature type="region of interest" description="Disordered" evidence="1">
    <location>
        <begin position="190"/>
        <end position="240"/>
    </location>
</feature>
<accession>A0A517SGP1</accession>